<comment type="similarity">
    <text evidence="2">Belongs to the bacterial sugar transferase family.</text>
</comment>
<dbReference type="eggNOG" id="COG2148">
    <property type="taxonomic scope" value="Bacteria"/>
</dbReference>
<sequence>MEPSFSALKIRHLPVKRVFDLFFSLMALSFGLPFFLLIAVMIKCSSKGKIIYSQTRVGRGGKTFHCYKFRTMYQDADFRLQTLLKQNPSARKEWGKTRKLKNDPRITRLGKFLRRTSLDELPQFYNVLKGDLSIVGPRPVVPEEINRFFGVKAHKVLSVRPGLTGIWQVSGRNNTSYSHRVHLDETYVDTRSLWLDLKLICKTVPCMIFAKGAY</sequence>
<reference evidence="10 11" key="1">
    <citation type="journal article" date="2010" name="PLoS ONE">
        <title>The Waddlia genome: a window into chlamydial biology.</title>
        <authorList>
            <person name="Bertelli C."/>
            <person name="Collyn F."/>
            <person name="Croxatto A."/>
            <person name="Ruckert C."/>
            <person name="Polkinghorne A."/>
            <person name="Kebbi-Beghdadi C."/>
            <person name="Goesmann A."/>
            <person name="Vaughan L."/>
            <person name="Greub G."/>
        </authorList>
    </citation>
    <scope>NUCLEOTIDE SEQUENCE [LARGE SCALE GENOMIC DNA]</scope>
    <source>
        <strain evidence="11">ATCC VR-1470 / WSU 86-1044</strain>
    </source>
</reference>
<feature type="transmembrane region" description="Helical" evidence="8">
    <location>
        <begin position="21"/>
        <end position="42"/>
    </location>
</feature>
<name>D6YWL6_WADCW</name>
<evidence type="ECO:0000313" key="11">
    <source>
        <dbReference type="Proteomes" id="UP000001505"/>
    </source>
</evidence>
<dbReference type="RefSeq" id="WP_013182240.1">
    <property type="nucleotide sequence ID" value="NC_014225.1"/>
</dbReference>
<dbReference type="HOGENOM" id="CLU_024920_1_0_0"/>
<keyword evidence="11" id="KW-1185">Reference proteome</keyword>
<evidence type="ECO:0000256" key="3">
    <source>
        <dbReference type="ARBA" id="ARBA00022475"/>
    </source>
</evidence>
<dbReference type="Proteomes" id="UP000001505">
    <property type="component" value="Chromosome"/>
</dbReference>
<dbReference type="PANTHER" id="PTHR30576:SF4">
    <property type="entry name" value="UNDECAPRENYL-PHOSPHATE GALACTOSE PHOSPHOTRANSFERASE"/>
    <property type="match status" value="1"/>
</dbReference>
<evidence type="ECO:0000256" key="5">
    <source>
        <dbReference type="ARBA" id="ARBA00022692"/>
    </source>
</evidence>
<evidence type="ECO:0000256" key="7">
    <source>
        <dbReference type="ARBA" id="ARBA00023136"/>
    </source>
</evidence>
<keyword evidence="4 10" id="KW-0808">Transferase</keyword>
<dbReference type="KEGG" id="wch:wcw_1170"/>
<organism evidence="10 11">
    <name type="scientific">Waddlia chondrophila (strain ATCC VR-1470 / WSU 86-1044)</name>
    <dbReference type="NCBI Taxonomy" id="716544"/>
    <lineage>
        <taxon>Bacteria</taxon>
        <taxon>Pseudomonadati</taxon>
        <taxon>Chlamydiota</taxon>
        <taxon>Chlamydiia</taxon>
        <taxon>Parachlamydiales</taxon>
        <taxon>Waddliaceae</taxon>
        <taxon>Waddlia</taxon>
    </lineage>
</organism>
<dbReference type="AlphaFoldDB" id="D6YWL6"/>
<dbReference type="GO" id="GO:0047360">
    <property type="term" value="F:undecaprenyl-phosphate galactose phosphotransferase activity"/>
    <property type="evidence" value="ECO:0007669"/>
    <property type="project" value="UniProtKB-EC"/>
</dbReference>
<dbReference type="PANTHER" id="PTHR30576">
    <property type="entry name" value="COLANIC BIOSYNTHESIS UDP-GLUCOSE LIPID CARRIER TRANSFERASE"/>
    <property type="match status" value="1"/>
</dbReference>
<accession>D6YWL6</accession>
<comment type="subcellular location">
    <subcellularLocation>
        <location evidence="1">Cell membrane</location>
    </subcellularLocation>
</comment>
<keyword evidence="3" id="KW-1003">Cell membrane</keyword>
<dbReference type="STRING" id="716544.wcw_1170"/>
<evidence type="ECO:0000256" key="4">
    <source>
        <dbReference type="ARBA" id="ARBA00022679"/>
    </source>
</evidence>
<gene>
    <name evidence="10" type="primary">wcaJ</name>
    <name evidence="10" type="ordered locus">wcw_1170</name>
</gene>
<keyword evidence="7 8" id="KW-0472">Membrane</keyword>
<evidence type="ECO:0000313" key="10">
    <source>
        <dbReference type="EMBL" id="ADI38527.1"/>
    </source>
</evidence>
<dbReference type="EC" id="2.7.8.6" evidence="10"/>
<protein>
    <submittedName>
        <fullName evidence="10">Galactosyl-1-phosphate transferase</fullName>
        <ecNumber evidence="10">2.7.8.6</ecNumber>
    </submittedName>
</protein>
<dbReference type="Pfam" id="PF02397">
    <property type="entry name" value="Bac_transf"/>
    <property type="match status" value="1"/>
</dbReference>
<dbReference type="InterPro" id="IPR003362">
    <property type="entry name" value="Bact_transf"/>
</dbReference>
<keyword evidence="6 8" id="KW-1133">Transmembrane helix</keyword>
<keyword evidence="5 8" id="KW-0812">Transmembrane</keyword>
<dbReference type="GO" id="GO:0005886">
    <property type="term" value="C:plasma membrane"/>
    <property type="evidence" value="ECO:0007669"/>
    <property type="project" value="UniProtKB-SubCell"/>
</dbReference>
<evidence type="ECO:0000259" key="9">
    <source>
        <dbReference type="Pfam" id="PF02397"/>
    </source>
</evidence>
<feature type="domain" description="Bacterial sugar transferase" evidence="9">
    <location>
        <begin position="16"/>
        <end position="208"/>
    </location>
</feature>
<proteinExistence type="inferred from homology"/>
<evidence type="ECO:0000256" key="1">
    <source>
        <dbReference type="ARBA" id="ARBA00004236"/>
    </source>
</evidence>
<evidence type="ECO:0000256" key="2">
    <source>
        <dbReference type="ARBA" id="ARBA00006464"/>
    </source>
</evidence>
<dbReference type="OrthoDB" id="9808602at2"/>
<dbReference type="EMBL" id="CP001928">
    <property type="protein sequence ID" value="ADI38527.1"/>
    <property type="molecule type" value="Genomic_DNA"/>
</dbReference>
<evidence type="ECO:0000256" key="6">
    <source>
        <dbReference type="ARBA" id="ARBA00022989"/>
    </source>
</evidence>
<evidence type="ECO:0000256" key="8">
    <source>
        <dbReference type="SAM" id="Phobius"/>
    </source>
</evidence>